<evidence type="ECO:0000313" key="1">
    <source>
        <dbReference type="EMBL" id="KAF6201435.1"/>
    </source>
</evidence>
<accession>A0A8S9X1H5</accession>
<proteinExistence type="predicted"/>
<sequence>MPRKGPFFRKETTVPPSLAIRVESSTMQNVTTPTSAREIDPSMFVVVSMSSASSTSSSTSERKIVDNLKVYDDISKY</sequence>
<organism evidence="1 2">
    <name type="scientific">Apolygus lucorum</name>
    <name type="common">Small green plant bug</name>
    <name type="synonym">Lygocoris lucorum</name>
    <dbReference type="NCBI Taxonomy" id="248454"/>
    <lineage>
        <taxon>Eukaryota</taxon>
        <taxon>Metazoa</taxon>
        <taxon>Ecdysozoa</taxon>
        <taxon>Arthropoda</taxon>
        <taxon>Hexapoda</taxon>
        <taxon>Insecta</taxon>
        <taxon>Pterygota</taxon>
        <taxon>Neoptera</taxon>
        <taxon>Paraneoptera</taxon>
        <taxon>Hemiptera</taxon>
        <taxon>Heteroptera</taxon>
        <taxon>Panheteroptera</taxon>
        <taxon>Cimicomorpha</taxon>
        <taxon>Miridae</taxon>
        <taxon>Mirini</taxon>
        <taxon>Apolygus</taxon>
    </lineage>
</organism>
<name>A0A8S9X1H5_APOLU</name>
<gene>
    <name evidence="1" type="ORF">GE061_005883</name>
</gene>
<reference evidence="1" key="1">
    <citation type="journal article" date="2021" name="Mol. Ecol. Resour.">
        <title>Apolygus lucorum genome provides insights into omnivorousness and mesophyll feeding.</title>
        <authorList>
            <person name="Liu Y."/>
            <person name="Liu H."/>
            <person name="Wang H."/>
            <person name="Huang T."/>
            <person name="Liu B."/>
            <person name="Yang B."/>
            <person name="Yin L."/>
            <person name="Li B."/>
            <person name="Zhang Y."/>
            <person name="Zhang S."/>
            <person name="Jiang F."/>
            <person name="Zhang X."/>
            <person name="Ren Y."/>
            <person name="Wang B."/>
            <person name="Wang S."/>
            <person name="Lu Y."/>
            <person name="Wu K."/>
            <person name="Fan W."/>
            <person name="Wang G."/>
        </authorList>
    </citation>
    <scope>NUCLEOTIDE SEQUENCE</scope>
    <source>
        <strain evidence="1">12Hb</strain>
    </source>
</reference>
<evidence type="ECO:0000313" key="2">
    <source>
        <dbReference type="Proteomes" id="UP000466442"/>
    </source>
</evidence>
<dbReference type="Proteomes" id="UP000466442">
    <property type="component" value="Unassembled WGS sequence"/>
</dbReference>
<dbReference type="AlphaFoldDB" id="A0A8S9X1H5"/>
<comment type="caution">
    <text evidence="1">The sequence shown here is derived from an EMBL/GenBank/DDBJ whole genome shotgun (WGS) entry which is preliminary data.</text>
</comment>
<dbReference type="EMBL" id="WIXP02000013">
    <property type="protein sequence ID" value="KAF6201435.1"/>
    <property type="molecule type" value="Genomic_DNA"/>
</dbReference>
<keyword evidence="2" id="KW-1185">Reference proteome</keyword>
<protein>
    <submittedName>
        <fullName evidence="1">Uncharacterized protein</fullName>
    </submittedName>
</protein>